<feature type="transmembrane region" description="Helical" evidence="7">
    <location>
        <begin position="40"/>
        <end position="62"/>
    </location>
</feature>
<name>A0ABV0Q1X4_9TELE</name>
<proteinExistence type="inferred from homology"/>
<keyword evidence="6" id="KW-0739">Sodium transport</keyword>
<evidence type="ECO:0000256" key="1">
    <source>
        <dbReference type="ARBA" id="ARBA00004141"/>
    </source>
</evidence>
<gene>
    <name evidence="8" type="ORF">GOODEAATRI_027101</name>
</gene>
<evidence type="ECO:0000313" key="8">
    <source>
        <dbReference type="EMBL" id="MEQ2189623.1"/>
    </source>
</evidence>
<dbReference type="EMBL" id="JAHRIO010093447">
    <property type="protein sequence ID" value="MEQ2189623.1"/>
    <property type="molecule type" value="Genomic_DNA"/>
</dbReference>
<keyword evidence="4 7" id="KW-1133">Transmembrane helix</keyword>
<dbReference type="Pfam" id="PF00939">
    <property type="entry name" value="Na_sulph_symp"/>
    <property type="match status" value="1"/>
</dbReference>
<comment type="similarity">
    <text evidence="2">Belongs to the SLC13A/DASS transporter (TC 2.A.47) family. NADC subfamily.</text>
</comment>
<keyword evidence="9" id="KW-1185">Reference proteome</keyword>
<keyword evidence="6" id="KW-0813">Transport</keyword>
<keyword evidence="6" id="KW-0915">Sodium</keyword>
<keyword evidence="5 7" id="KW-0472">Membrane</keyword>
<dbReference type="PANTHER" id="PTHR10283">
    <property type="entry name" value="SOLUTE CARRIER FAMILY 13 MEMBER"/>
    <property type="match status" value="1"/>
</dbReference>
<evidence type="ECO:0000256" key="6">
    <source>
        <dbReference type="ARBA" id="ARBA00023201"/>
    </source>
</evidence>
<organism evidence="8 9">
    <name type="scientific">Goodea atripinnis</name>
    <dbReference type="NCBI Taxonomy" id="208336"/>
    <lineage>
        <taxon>Eukaryota</taxon>
        <taxon>Metazoa</taxon>
        <taxon>Chordata</taxon>
        <taxon>Craniata</taxon>
        <taxon>Vertebrata</taxon>
        <taxon>Euteleostomi</taxon>
        <taxon>Actinopterygii</taxon>
        <taxon>Neopterygii</taxon>
        <taxon>Teleostei</taxon>
        <taxon>Neoteleostei</taxon>
        <taxon>Acanthomorphata</taxon>
        <taxon>Ovalentaria</taxon>
        <taxon>Atherinomorphae</taxon>
        <taxon>Cyprinodontiformes</taxon>
        <taxon>Goodeidae</taxon>
        <taxon>Goodea</taxon>
    </lineage>
</organism>
<evidence type="ECO:0000256" key="2">
    <source>
        <dbReference type="ARBA" id="ARBA00006772"/>
    </source>
</evidence>
<comment type="caution">
    <text evidence="8">The sequence shown here is derived from an EMBL/GenBank/DDBJ whole genome shotgun (WGS) entry which is preliminary data.</text>
</comment>
<evidence type="ECO:0008006" key="10">
    <source>
        <dbReference type="Google" id="ProtNLM"/>
    </source>
</evidence>
<dbReference type="Proteomes" id="UP001476798">
    <property type="component" value="Unassembled WGS sequence"/>
</dbReference>
<evidence type="ECO:0000313" key="9">
    <source>
        <dbReference type="Proteomes" id="UP001476798"/>
    </source>
</evidence>
<protein>
    <recommendedName>
        <fullName evidence="10">Solute carrier family 13 member 5</fullName>
    </recommendedName>
</protein>
<dbReference type="PANTHER" id="PTHR10283:SF82">
    <property type="entry name" value="SOLUTE CARRIER FAMILY 13 MEMBER 2"/>
    <property type="match status" value="1"/>
</dbReference>
<keyword evidence="3 7" id="KW-0812">Transmembrane</keyword>
<evidence type="ECO:0000256" key="5">
    <source>
        <dbReference type="ARBA" id="ARBA00023136"/>
    </source>
</evidence>
<keyword evidence="6" id="KW-0406">Ion transport</keyword>
<evidence type="ECO:0000256" key="3">
    <source>
        <dbReference type="ARBA" id="ARBA00022692"/>
    </source>
</evidence>
<comment type="subcellular location">
    <subcellularLocation>
        <location evidence="1">Membrane</location>
        <topology evidence="1">Multi-pass membrane protein</topology>
    </subcellularLocation>
</comment>
<evidence type="ECO:0000256" key="7">
    <source>
        <dbReference type="SAM" id="Phobius"/>
    </source>
</evidence>
<evidence type="ECO:0000256" key="4">
    <source>
        <dbReference type="ARBA" id="ARBA00022989"/>
    </source>
</evidence>
<sequence length="81" mass="8839">MLPCTIAASLAFMLPVATPPNAIAFSFGNLKIIDMVRAGFMLNIIGILCINLGINTWGYAMFNMGTEETTNFTLMFLTTIK</sequence>
<accession>A0ABV0Q1X4</accession>
<reference evidence="8 9" key="1">
    <citation type="submission" date="2021-06" db="EMBL/GenBank/DDBJ databases">
        <authorList>
            <person name="Palmer J.M."/>
        </authorList>
    </citation>
    <scope>NUCLEOTIDE SEQUENCE [LARGE SCALE GENOMIC DNA]</scope>
    <source>
        <strain evidence="8 9">GA_2019</strain>
        <tissue evidence="8">Muscle</tissue>
    </source>
</reference>
<dbReference type="InterPro" id="IPR001898">
    <property type="entry name" value="SLC13A/DASS"/>
</dbReference>